<proteinExistence type="predicted"/>
<dbReference type="CDD" id="cd00609">
    <property type="entry name" value="AAT_like"/>
    <property type="match status" value="1"/>
</dbReference>
<organism evidence="2 3">
    <name type="scientific">Rhodosorus marinus</name>
    <dbReference type="NCBI Taxonomy" id="101924"/>
    <lineage>
        <taxon>Eukaryota</taxon>
        <taxon>Rhodophyta</taxon>
        <taxon>Stylonematophyceae</taxon>
        <taxon>Stylonematales</taxon>
        <taxon>Stylonemataceae</taxon>
        <taxon>Rhodosorus</taxon>
    </lineage>
</organism>
<dbReference type="Proteomes" id="UP001157974">
    <property type="component" value="Unassembled WGS sequence"/>
</dbReference>
<dbReference type="InterPro" id="IPR004839">
    <property type="entry name" value="Aminotransferase_I/II_large"/>
</dbReference>
<dbReference type="GO" id="GO:0047536">
    <property type="term" value="F:2-aminoadipate transaminase activity"/>
    <property type="evidence" value="ECO:0007669"/>
    <property type="project" value="TreeGrafter"/>
</dbReference>
<dbReference type="AlphaFoldDB" id="A0AAV8V4E3"/>
<dbReference type="Gene3D" id="3.90.1150.10">
    <property type="entry name" value="Aspartate Aminotransferase, domain 1"/>
    <property type="match status" value="1"/>
</dbReference>
<dbReference type="InterPro" id="IPR015422">
    <property type="entry name" value="PyrdxlP-dep_Trfase_small"/>
</dbReference>
<dbReference type="PANTHER" id="PTHR42858:SF1">
    <property type="entry name" value="LD15494P"/>
    <property type="match status" value="1"/>
</dbReference>
<evidence type="ECO:0000313" key="3">
    <source>
        <dbReference type="Proteomes" id="UP001157974"/>
    </source>
</evidence>
<dbReference type="Pfam" id="PF00155">
    <property type="entry name" value="Aminotran_1_2"/>
    <property type="match status" value="1"/>
</dbReference>
<dbReference type="EMBL" id="JAMWBK010000001">
    <property type="protein sequence ID" value="KAJ8909148.1"/>
    <property type="molecule type" value="Genomic_DNA"/>
</dbReference>
<dbReference type="SUPFAM" id="SSF53383">
    <property type="entry name" value="PLP-dependent transferases"/>
    <property type="match status" value="1"/>
</dbReference>
<name>A0AAV8V4E3_9RHOD</name>
<evidence type="ECO:0000259" key="1">
    <source>
        <dbReference type="Pfam" id="PF00155"/>
    </source>
</evidence>
<gene>
    <name evidence="2" type="ORF">NDN08_005842</name>
</gene>
<feature type="domain" description="Aminotransferase class I/classII large" evidence="1">
    <location>
        <begin position="12"/>
        <end position="381"/>
    </location>
</feature>
<evidence type="ECO:0000313" key="2">
    <source>
        <dbReference type="EMBL" id="KAJ8909148.1"/>
    </source>
</evidence>
<accession>A0AAV8V4E3</accession>
<dbReference type="InterPro" id="IPR015421">
    <property type="entry name" value="PyrdxlP-dep_Trfase_major"/>
</dbReference>
<comment type="caution">
    <text evidence="2">The sequence shown here is derived from an EMBL/GenBank/DDBJ whole genome shotgun (WGS) entry which is preliminary data.</text>
</comment>
<protein>
    <recommendedName>
        <fullName evidence="1">Aminotransferase class I/classII large domain-containing protein</fullName>
    </recommendedName>
</protein>
<dbReference type="InterPro" id="IPR015424">
    <property type="entry name" value="PyrdxlP-dep_Trfase"/>
</dbReference>
<dbReference type="Gene3D" id="3.40.640.10">
    <property type="entry name" value="Type I PLP-dependent aspartate aminotransferase-like (Major domain)"/>
    <property type="match status" value="1"/>
</dbReference>
<dbReference type="PANTHER" id="PTHR42858">
    <property type="entry name" value="AMINOTRANSFERASE"/>
    <property type="match status" value="1"/>
</dbReference>
<dbReference type="GO" id="GO:0030170">
    <property type="term" value="F:pyridoxal phosphate binding"/>
    <property type="evidence" value="ECO:0007669"/>
    <property type="project" value="InterPro"/>
</dbReference>
<sequence>MSSLWQKQTASLNLGRGHPKLSLLDVETISAAVQDIAKDGSEAPWTMQYGSGRGPTPMLDAATMWMSEWGRSRDLSSDRILVTAGASAALNMICAIFTKPGDVVVVEKPSYFLAYGIFKEHNLKIVEVDTDEDGMDLDKFEELLEDGLKPSLVYTVPICSNPKGTSMSAERGARLVHMSRHYGFKIASDEVYFLLQFEDPKMEKSLAEEDDPTNPTVLAMHSMSKTLGPGVRVGWIDAHPTLIDKLTTFGPVVSGGCQSHFMASVVAQILLEGRKPLLDKFRTAYQAGAVALTTALDKYLPSVLGGASFRYYKPRGGYFVWVELPKEINTNELVKLADEKHGVFFYKGSAFCVDGKTFTSCLRLCFAFLEPDEIDQGVKRLANAVEDYSSRNVS</sequence>
<reference evidence="2 3" key="1">
    <citation type="journal article" date="2023" name="Nat. Commun.">
        <title>Origin of minicircular mitochondrial genomes in red algae.</title>
        <authorList>
            <person name="Lee Y."/>
            <person name="Cho C.H."/>
            <person name="Lee Y.M."/>
            <person name="Park S.I."/>
            <person name="Yang J.H."/>
            <person name="West J.A."/>
            <person name="Bhattacharya D."/>
            <person name="Yoon H.S."/>
        </authorList>
    </citation>
    <scope>NUCLEOTIDE SEQUENCE [LARGE SCALE GENOMIC DNA]</scope>
    <source>
        <strain evidence="2 3">CCMP1338</strain>
        <tissue evidence="2">Whole cell</tissue>
    </source>
</reference>
<keyword evidence="3" id="KW-1185">Reference proteome</keyword>